<gene>
    <name evidence="3" type="ORF">DM01DRAFT_1411638</name>
</gene>
<keyword evidence="1" id="KW-0175">Coiled coil</keyword>
<evidence type="ECO:0000256" key="1">
    <source>
        <dbReference type="SAM" id="Coils"/>
    </source>
</evidence>
<name>A0A1X2G320_9FUNG</name>
<keyword evidence="4" id="KW-1185">Reference proteome</keyword>
<feature type="compositionally biased region" description="Low complexity" evidence="2">
    <location>
        <begin position="187"/>
        <end position="209"/>
    </location>
</feature>
<organism evidence="3 4">
    <name type="scientific">Hesseltinella vesiculosa</name>
    <dbReference type="NCBI Taxonomy" id="101127"/>
    <lineage>
        <taxon>Eukaryota</taxon>
        <taxon>Fungi</taxon>
        <taxon>Fungi incertae sedis</taxon>
        <taxon>Mucoromycota</taxon>
        <taxon>Mucoromycotina</taxon>
        <taxon>Mucoromycetes</taxon>
        <taxon>Mucorales</taxon>
        <taxon>Cunninghamellaceae</taxon>
        <taxon>Hesseltinella</taxon>
    </lineage>
</organism>
<proteinExistence type="predicted"/>
<feature type="region of interest" description="Disordered" evidence="2">
    <location>
        <begin position="854"/>
        <end position="891"/>
    </location>
</feature>
<dbReference type="OrthoDB" id="2289268at2759"/>
<evidence type="ECO:0000313" key="3">
    <source>
        <dbReference type="EMBL" id="ORX43349.1"/>
    </source>
</evidence>
<protein>
    <submittedName>
        <fullName evidence="3">Uncharacterized protein</fullName>
    </submittedName>
</protein>
<feature type="region of interest" description="Disordered" evidence="2">
    <location>
        <begin position="493"/>
        <end position="535"/>
    </location>
</feature>
<feature type="compositionally biased region" description="Basic and acidic residues" evidence="2">
    <location>
        <begin position="493"/>
        <end position="509"/>
    </location>
</feature>
<dbReference type="AlphaFoldDB" id="A0A1X2G320"/>
<feature type="compositionally biased region" description="Basic and acidic residues" evidence="2">
    <location>
        <begin position="873"/>
        <end position="891"/>
    </location>
</feature>
<evidence type="ECO:0000256" key="2">
    <source>
        <dbReference type="SAM" id="MobiDB-lite"/>
    </source>
</evidence>
<sequence length="1051" mass="117992">MASNACLKAKAQSIEIGDLRLQAIGPSAPSNSARATRNPTSSKLLNEQALQHLLPLLSPHPPNVPLSSLHEYDPLKTKRAAQNDGTKSNKKPLLILDNENAAKNALVAEFELYVKRRLLDTKPEKLKTELMSKTKVPRGIVASIEQQCNWNAGSFGSKFRSLKNIDVWHEFIRTSFNNLASQVPAEVSSTSEKPSSSTVGVASSSSKPSSLRKEEIRSCHKSLTSILMPLIRNDNDLQSTIFATIKNTMQAVTQYSQDMAALVQASIIKFVTTPEADWYSSVPLPTKAIDLVPSFAWRENTILNDGYLPGLPPPDKPLASKLFDLRHIQHLKSCHYGRLQQSNANNLVWTSLDDDWTPGTISPLVTTSLQAIYNNKLETDLKNLFNGPSFKKMVRYVLRLLLRLHLAPLREQRYHAAKAKAANEKAKKIEAVYQSKQKQLKSKWNGVRNALRRQQWELQKKTEKIKLSDHQRQGYEARIGHLTKVLGSLKEDRERLKREDCDEQAEKDTSSSSKTSSGFAAEEASHNDVPDNEGDDVKEELDEMAVHDDLNSTGYELDEIVTDKSNDDISARRLGTLQGILTRMIYNENVSSLTEDVMKSYTKKLDLSDKESQALKLIYSNIKPFIISVDQPKYCRVNLLFFGNALLRLCGYHQFCMRYAPAVSTGSLYALSIDAAVIYELFGKPLDMKRSQGITSANEARRRKDQVFGCLFDMSAINSICQKNGIEFMHRMDISPANDASMQGQTVKPRQISLYAQRLKQEQSNPVPPSTPHSLDTLMTNIAEKEKERDRLSRTKRDCSNALMKHRQSMKNNDPAAQKFDDVKVERTLKNSLQQATRDVHSVQDGLANLRSTRYTLQKAEEEQAKKGKKKSKDKESPLPPTELKKTTRVEEDPRHTILKIDTNDLLISGTDYGVVTLATTVTHSVSDLEAIKAGQMVRLGKPTLITARDISWKTGQHQFNKKMKHDKAKSPSGQAAQQAETIVAENILSTAFNLETFQDRYDRIREQTQPSVPFTTSPSLNEGAALLLGEPSLSKPRSWSRRNVNTLKKL</sequence>
<reference evidence="3 4" key="1">
    <citation type="submission" date="2016-07" db="EMBL/GenBank/DDBJ databases">
        <title>Pervasive Adenine N6-methylation of Active Genes in Fungi.</title>
        <authorList>
            <consortium name="DOE Joint Genome Institute"/>
            <person name="Mondo S.J."/>
            <person name="Dannebaum R.O."/>
            <person name="Kuo R.C."/>
            <person name="Labutti K."/>
            <person name="Haridas S."/>
            <person name="Kuo A."/>
            <person name="Salamov A."/>
            <person name="Ahrendt S.R."/>
            <person name="Lipzen A."/>
            <person name="Sullivan W."/>
            <person name="Andreopoulos W.B."/>
            <person name="Clum A."/>
            <person name="Lindquist E."/>
            <person name="Daum C."/>
            <person name="Ramamoorthy G.K."/>
            <person name="Gryganskyi A."/>
            <person name="Culley D."/>
            <person name="Magnuson J.K."/>
            <person name="James T.Y."/>
            <person name="O'Malley M.A."/>
            <person name="Stajich J.E."/>
            <person name="Spatafora J.W."/>
            <person name="Visel A."/>
            <person name="Grigoriev I.V."/>
        </authorList>
    </citation>
    <scope>NUCLEOTIDE SEQUENCE [LARGE SCALE GENOMIC DNA]</scope>
    <source>
        <strain evidence="3 4">NRRL 3301</strain>
    </source>
</reference>
<dbReference type="STRING" id="101127.A0A1X2G320"/>
<feature type="region of interest" description="Disordered" evidence="2">
    <location>
        <begin position="187"/>
        <end position="213"/>
    </location>
</feature>
<feature type="coiled-coil region" evidence="1">
    <location>
        <begin position="775"/>
        <end position="802"/>
    </location>
</feature>
<comment type="caution">
    <text evidence="3">The sequence shown here is derived from an EMBL/GenBank/DDBJ whole genome shotgun (WGS) entry which is preliminary data.</text>
</comment>
<accession>A0A1X2G320</accession>
<dbReference type="Proteomes" id="UP000242146">
    <property type="component" value="Unassembled WGS sequence"/>
</dbReference>
<evidence type="ECO:0000313" key="4">
    <source>
        <dbReference type="Proteomes" id="UP000242146"/>
    </source>
</evidence>
<dbReference type="EMBL" id="MCGT01000056">
    <property type="protein sequence ID" value="ORX43349.1"/>
    <property type="molecule type" value="Genomic_DNA"/>
</dbReference>